<keyword evidence="6 8" id="KW-1133">Transmembrane helix</keyword>
<accession>N6WDN1</accession>
<feature type="transmembrane region" description="Helical" evidence="8">
    <location>
        <begin position="141"/>
        <end position="161"/>
    </location>
</feature>
<evidence type="ECO:0000256" key="3">
    <source>
        <dbReference type="ARBA" id="ARBA00022475"/>
    </source>
</evidence>
<feature type="transmembrane region" description="Helical" evidence="8">
    <location>
        <begin position="262"/>
        <end position="281"/>
    </location>
</feature>
<gene>
    <name evidence="9" type="primary">ydeZ</name>
    <name evidence="9" type="ORF">HMPREF9004_0888</name>
</gene>
<feature type="transmembrane region" description="Helical" evidence="8">
    <location>
        <begin position="67"/>
        <end position="97"/>
    </location>
</feature>
<keyword evidence="7 8" id="KW-0472">Membrane</keyword>
<evidence type="ECO:0000256" key="2">
    <source>
        <dbReference type="ARBA" id="ARBA00022448"/>
    </source>
</evidence>
<dbReference type="EMBL" id="AQHZ01000015">
    <property type="protein sequence ID" value="ENO18319.1"/>
    <property type="molecule type" value="Genomic_DNA"/>
</dbReference>
<keyword evidence="3" id="KW-1003">Cell membrane</keyword>
<dbReference type="CDD" id="cd06579">
    <property type="entry name" value="TM_PBP1_transp_AraH_like"/>
    <property type="match status" value="1"/>
</dbReference>
<evidence type="ECO:0000256" key="1">
    <source>
        <dbReference type="ARBA" id="ARBA00004651"/>
    </source>
</evidence>
<evidence type="ECO:0000313" key="10">
    <source>
        <dbReference type="Proteomes" id="UP000013015"/>
    </source>
</evidence>
<proteinExistence type="predicted"/>
<evidence type="ECO:0000256" key="7">
    <source>
        <dbReference type="ARBA" id="ARBA00023136"/>
    </source>
</evidence>
<feature type="transmembrane region" description="Helical" evidence="8">
    <location>
        <begin position="288"/>
        <end position="308"/>
    </location>
</feature>
<comment type="caution">
    <text evidence="9">The sequence shown here is derived from an EMBL/GenBank/DDBJ whole genome shotgun (WGS) entry which is preliminary data.</text>
</comment>
<keyword evidence="5 8" id="KW-0812">Transmembrane</keyword>
<evidence type="ECO:0000256" key="8">
    <source>
        <dbReference type="SAM" id="Phobius"/>
    </source>
</evidence>
<dbReference type="RefSeq" id="WP_005962698.1">
    <property type="nucleotide sequence ID" value="NZ_CP040505.1"/>
</dbReference>
<keyword evidence="4" id="KW-0997">Cell inner membrane</keyword>
<reference evidence="9 10" key="1">
    <citation type="submission" date="2013-03" db="EMBL/GenBank/DDBJ databases">
        <title>Reference genome for the Human Microbiome Project.</title>
        <authorList>
            <person name="Aqrawi P."/>
            <person name="Ayvaz T."/>
            <person name="Bess C."/>
            <person name="Blankenburg K."/>
            <person name="Coyle M."/>
            <person name="Deng J."/>
            <person name="Forbes L."/>
            <person name="Fowler G."/>
            <person name="Francisco L."/>
            <person name="Fu Q."/>
            <person name="Gibbs R."/>
            <person name="Gross S."/>
            <person name="Gubbala S."/>
            <person name="Hale W."/>
            <person name="Hemphill L."/>
            <person name="Highlander S."/>
            <person name="Hirani K."/>
            <person name="Jackson L."/>
            <person name="Jakkamsetti A."/>
            <person name="Javaid M."/>
            <person name="Jayaseelan J.C."/>
            <person name="Jiang H."/>
            <person name="Joshi V."/>
            <person name="Korchina V."/>
            <person name="Kovar C."/>
            <person name="Lara F."/>
            <person name="Lee S."/>
            <person name="Liu Y."/>
            <person name="Mata R."/>
            <person name="Mathew T."/>
            <person name="Munidasa M."/>
            <person name="Muzny D."/>
            <person name="Nazareth L."/>
            <person name="Ngo R."/>
            <person name="Nguyen L."/>
            <person name="Nguyen N."/>
            <person name="Okwuonu G."/>
            <person name="Ongeri F."/>
            <person name="Palculict T."/>
            <person name="Patil S."/>
            <person name="Petrosino J."/>
            <person name="Pham C."/>
            <person name="Pham P."/>
            <person name="Pu L.-L."/>
            <person name="Qin X."/>
            <person name="Qu J."/>
            <person name="Reid J."/>
            <person name="Ross M."/>
            <person name="Ruth R."/>
            <person name="Saada N."/>
            <person name="San Lucas F."/>
            <person name="Santibanez J."/>
            <person name="Shang Y."/>
            <person name="Simmons D."/>
            <person name="Song X.-Z."/>
            <person name="Tang L.-Y."/>
            <person name="Thornton R."/>
            <person name="Warren J."/>
            <person name="Weissenberger G."/>
            <person name="Wilczek-Boney K."/>
            <person name="Worley K."/>
            <person name="Youmans B."/>
            <person name="Zhang J."/>
            <person name="Zhang L."/>
            <person name="Zhao Z."/>
            <person name="Zhou C."/>
            <person name="Zhu D."/>
            <person name="Zhu Y."/>
        </authorList>
    </citation>
    <scope>NUCLEOTIDE SEQUENCE [LARGE SCALE GENOMIC DNA]</scope>
    <source>
        <strain evidence="9 10">F0333</strain>
    </source>
</reference>
<dbReference type="PANTHER" id="PTHR32196:SF21">
    <property type="entry name" value="ABC TRANSPORTER PERMEASE PROTEIN YPHD-RELATED"/>
    <property type="match status" value="1"/>
</dbReference>
<dbReference type="GO" id="GO:0022857">
    <property type="term" value="F:transmembrane transporter activity"/>
    <property type="evidence" value="ECO:0007669"/>
    <property type="project" value="InterPro"/>
</dbReference>
<dbReference type="Pfam" id="PF02653">
    <property type="entry name" value="BPD_transp_2"/>
    <property type="match status" value="1"/>
</dbReference>
<dbReference type="STRING" id="888050.HMPREF9004_0888"/>
<dbReference type="HOGENOM" id="CLU_028880_0_0_11"/>
<evidence type="ECO:0000256" key="5">
    <source>
        <dbReference type="ARBA" id="ARBA00022692"/>
    </source>
</evidence>
<dbReference type="Proteomes" id="UP000013015">
    <property type="component" value="Unassembled WGS sequence"/>
</dbReference>
<dbReference type="PATRIC" id="fig|888050.3.peg.841"/>
<dbReference type="GO" id="GO:0005886">
    <property type="term" value="C:plasma membrane"/>
    <property type="evidence" value="ECO:0007669"/>
    <property type="project" value="UniProtKB-SubCell"/>
</dbReference>
<organism evidence="9 10">
    <name type="scientific">Schaalia cardiffensis F0333</name>
    <dbReference type="NCBI Taxonomy" id="888050"/>
    <lineage>
        <taxon>Bacteria</taxon>
        <taxon>Bacillati</taxon>
        <taxon>Actinomycetota</taxon>
        <taxon>Actinomycetes</taxon>
        <taxon>Actinomycetales</taxon>
        <taxon>Actinomycetaceae</taxon>
        <taxon>Schaalia</taxon>
    </lineage>
</organism>
<dbReference type="PANTHER" id="PTHR32196">
    <property type="entry name" value="ABC TRANSPORTER PERMEASE PROTEIN YPHD-RELATED-RELATED"/>
    <property type="match status" value="1"/>
</dbReference>
<feature type="transmembrane region" description="Helical" evidence="8">
    <location>
        <begin position="237"/>
        <end position="256"/>
    </location>
</feature>
<dbReference type="InterPro" id="IPR001851">
    <property type="entry name" value="ABC_transp_permease"/>
</dbReference>
<evidence type="ECO:0000256" key="4">
    <source>
        <dbReference type="ARBA" id="ARBA00022519"/>
    </source>
</evidence>
<name>N6WDN1_9ACTO</name>
<keyword evidence="10" id="KW-1185">Reference proteome</keyword>
<feature type="transmembrane region" description="Helical" evidence="8">
    <location>
        <begin position="109"/>
        <end position="135"/>
    </location>
</feature>
<comment type="subcellular location">
    <subcellularLocation>
        <location evidence="1">Cell membrane</location>
        <topology evidence="1">Multi-pass membrane protein</topology>
    </subcellularLocation>
</comment>
<evidence type="ECO:0000313" key="9">
    <source>
        <dbReference type="EMBL" id="ENO18319.1"/>
    </source>
</evidence>
<dbReference type="eggNOG" id="COG1172">
    <property type="taxonomic scope" value="Bacteria"/>
</dbReference>
<keyword evidence="2" id="KW-0813">Transport</keyword>
<evidence type="ECO:0000256" key="6">
    <source>
        <dbReference type="ARBA" id="ARBA00022989"/>
    </source>
</evidence>
<sequence length="349" mass="36593">MSTSSLSQRKRVGMPSFLTKDTYMTRLILILVLLLIFFAVVKPGPFFALRTWQSMAIQFPEFGLMALGVMLTMFTGGIDLSAVSIANVTSICTALILRATLTGDASPSSMGLAFAIALGVALTVGSVFGAFNGFLVSVLRIPPILATLGTMELFGGIAIILTGGKPVSGVPDAYGAVFAARIGIVPMPLIVFTVCALLIGLILALTGFGTKILLIGANEKAAHFSGLKIRSLLMRTYILSGILSAMAGLVMLANYNSAKADYGASYTLLTVLIVVLGGVNPNGGRGRIAGVVLAIVILQVLSSGLNMFPNISNFYRALIWGGVLLVVICANELNGKNPFKGLLVERKKA</sequence>
<feature type="transmembrane region" description="Helical" evidence="8">
    <location>
        <begin position="314"/>
        <end position="333"/>
    </location>
</feature>
<protein>
    <submittedName>
        <fullName evidence="9">ABC superfamily ATP binding cassette transporter, permease protein</fullName>
    </submittedName>
</protein>
<dbReference type="AlphaFoldDB" id="N6WDN1"/>